<keyword evidence="5" id="KW-1185">Reference proteome</keyword>
<keyword evidence="2 3" id="KW-0472">Membrane</keyword>
<reference evidence="4 5" key="1">
    <citation type="journal article" date="2009" name="Int. J. Syst. Evol. Microbiol.">
        <title>Paenibacillus contaminans sp. nov., isolated from a contaminated laboratory plate.</title>
        <authorList>
            <person name="Chou J.H."/>
            <person name="Lee J.H."/>
            <person name="Lin M.C."/>
            <person name="Chang P.S."/>
            <person name="Arun A.B."/>
            <person name="Young C.C."/>
            <person name="Chen W.M."/>
        </authorList>
    </citation>
    <scope>NUCLEOTIDE SEQUENCE [LARGE SCALE GENOMIC DNA]</scope>
    <source>
        <strain evidence="4 5">CKOBP-6</strain>
    </source>
</reference>
<feature type="transmembrane region" description="Helical" evidence="3">
    <location>
        <begin position="413"/>
        <end position="434"/>
    </location>
</feature>
<comment type="similarity">
    <text evidence="1">Belongs to the GerABKA family.</text>
</comment>
<keyword evidence="3" id="KW-1133">Transmembrane helix</keyword>
<evidence type="ECO:0000256" key="1">
    <source>
        <dbReference type="ARBA" id="ARBA00005278"/>
    </source>
</evidence>
<evidence type="ECO:0000313" key="4">
    <source>
        <dbReference type="EMBL" id="RAV22100.1"/>
    </source>
</evidence>
<evidence type="ECO:0000256" key="2">
    <source>
        <dbReference type="ARBA" id="ARBA00023136"/>
    </source>
</evidence>
<dbReference type="GO" id="GO:0009847">
    <property type="term" value="P:spore germination"/>
    <property type="evidence" value="ECO:0007669"/>
    <property type="project" value="InterPro"/>
</dbReference>
<dbReference type="GO" id="GO:0016020">
    <property type="term" value="C:membrane"/>
    <property type="evidence" value="ECO:0007669"/>
    <property type="project" value="InterPro"/>
</dbReference>
<dbReference type="Proteomes" id="UP000250369">
    <property type="component" value="Unassembled WGS sequence"/>
</dbReference>
<name>A0A329MRD7_9BACL</name>
<protein>
    <submittedName>
        <fullName evidence="4">Spore germination protein</fullName>
    </submittedName>
</protein>
<feature type="transmembrane region" description="Helical" evidence="3">
    <location>
        <begin position="280"/>
        <end position="302"/>
    </location>
</feature>
<dbReference type="EMBL" id="QMFB01000003">
    <property type="protein sequence ID" value="RAV22100.1"/>
    <property type="molecule type" value="Genomic_DNA"/>
</dbReference>
<comment type="caution">
    <text evidence="4">The sequence shown here is derived from an EMBL/GenBank/DDBJ whole genome shotgun (WGS) entry which is preliminary data.</text>
</comment>
<dbReference type="InterPro" id="IPR004995">
    <property type="entry name" value="Spore_Ger"/>
</dbReference>
<feature type="transmembrane region" description="Helical" evidence="3">
    <location>
        <begin position="389"/>
        <end position="407"/>
    </location>
</feature>
<dbReference type="InterPro" id="IPR050768">
    <property type="entry name" value="UPF0353/GerABKA_families"/>
</dbReference>
<dbReference type="RefSeq" id="WP_113030409.1">
    <property type="nucleotide sequence ID" value="NZ_QMFB01000003.1"/>
</dbReference>
<dbReference type="PANTHER" id="PTHR22550">
    <property type="entry name" value="SPORE GERMINATION PROTEIN"/>
    <property type="match status" value="1"/>
</dbReference>
<accession>A0A329MRD7</accession>
<proteinExistence type="inferred from homology"/>
<keyword evidence="3" id="KW-0812">Transmembrane</keyword>
<feature type="transmembrane region" description="Helical" evidence="3">
    <location>
        <begin position="322"/>
        <end position="341"/>
    </location>
</feature>
<dbReference type="OrthoDB" id="9772630at2"/>
<evidence type="ECO:0000313" key="5">
    <source>
        <dbReference type="Proteomes" id="UP000250369"/>
    </source>
</evidence>
<sequence length="521" mass="58166">MMMDLLSFFKRSTRNQTPEQPTPDHTADKMKLDRNELFVTLDDNIGFIQQTLHDPFDLVIRRLEIPLADGTSVPGAVIFMDGLADRALIHEFVIEPLLDTKPKTALLEELSNSVLLASNVKIVNEYTKLIASLLYSSTIVLIDGQEQAIVIASEGWEHRQVTEPRFEPALRGPQDAFNEVLCINTALMRRKIKDPNLVLRSLKIGSRSKTDIAVLYLQDVANPKTVEEVLRRLKKIETDAILDAGELEDGLTDNPYSPFPAMAFTERVDRSAAAIYEGRILILMDGTPFAIIAPVTLVYLMFTPEDYYTNYYSATFIRWIRVLALHMALLLPSIYIAVTTFHQEMVPTELMIAIAANRTNIPYPSLIEALIMEISLELLREASLRLPTTMGQTIGIVGALVIGQAAVQASLVGPVLTIIVSFTAIGSFAIPSYNTSVAIRLLRFPIMILAATLGIFGIVFGASVILIHLLKLKSFGVPYLAPFMPDKLNQIDDSLLFRKPSFSLKHQLKYLRSKQKPRPRS</sequence>
<dbReference type="AlphaFoldDB" id="A0A329MRD7"/>
<dbReference type="Pfam" id="PF03323">
    <property type="entry name" value="GerA"/>
    <property type="match status" value="1"/>
</dbReference>
<feature type="transmembrane region" description="Helical" evidence="3">
    <location>
        <begin position="446"/>
        <end position="470"/>
    </location>
</feature>
<dbReference type="PIRSF" id="PIRSF005690">
    <property type="entry name" value="GerBA"/>
    <property type="match status" value="1"/>
</dbReference>
<dbReference type="PANTHER" id="PTHR22550:SF5">
    <property type="entry name" value="LEUCINE ZIPPER PROTEIN 4"/>
    <property type="match status" value="1"/>
</dbReference>
<gene>
    <name evidence="4" type="ORF">DQG23_08690</name>
</gene>
<evidence type="ECO:0000256" key="3">
    <source>
        <dbReference type="SAM" id="Phobius"/>
    </source>
</evidence>
<organism evidence="4 5">
    <name type="scientific">Paenibacillus contaminans</name>
    <dbReference type="NCBI Taxonomy" id="450362"/>
    <lineage>
        <taxon>Bacteria</taxon>
        <taxon>Bacillati</taxon>
        <taxon>Bacillota</taxon>
        <taxon>Bacilli</taxon>
        <taxon>Bacillales</taxon>
        <taxon>Paenibacillaceae</taxon>
        <taxon>Paenibacillus</taxon>
    </lineage>
</organism>